<protein>
    <submittedName>
        <fullName evidence="1">Uncharacterized protein</fullName>
    </submittedName>
</protein>
<dbReference type="Proteomes" id="UP001556367">
    <property type="component" value="Unassembled WGS sequence"/>
</dbReference>
<accession>A0ABR3JCU3</accession>
<comment type="caution">
    <text evidence="1">The sequence shown here is derived from an EMBL/GenBank/DDBJ whole genome shotgun (WGS) entry which is preliminary data.</text>
</comment>
<organism evidence="1 2">
    <name type="scientific">Hohenbuehelia grisea</name>
    <dbReference type="NCBI Taxonomy" id="104357"/>
    <lineage>
        <taxon>Eukaryota</taxon>
        <taxon>Fungi</taxon>
        <taxon>Dikarya</taxon>
        <taxon>Basidiomycota</taxon>
        <taxon>Agaricomycotina</taxon>
        <taxon>Agaricomycetes</taxon>
        <taxon>Agaricomycetidae</taxon>
        <taxon>Agaricales</taxon>
        <taxon>Pleurotineae</taxon>
        <taxon>Pleurotaceae</taxon>
        <taxon>Hohenbuehelia</taxon>
    </lineage>
</organism>
<sequence>MSKEEDSDQVVTTEPRRIENHLEPPIGTMFYKFERITIVRERPMHFVALPPFDGSRYNYTVTWEIDVYKYAVNGDPRDPNFASNNGRIYIIIVHRGSVRSGQNLNGMRFVFRVSTGLDATHQLPRSGSGHREGDDMHYEIDFRQTFHMLSNQGNDHISFEARYFENVPRIKSMQTSDIRGRAAIEFSVDPNTTAGLTAIPANSSFAVQGFSVFTYQDPSSWPRHFSFTHTIGGLQQGPFFPPFLTESRTILLDW</sequence>
<gene>
    <name evidence="1" type="ORF">HGRIS_004481</name>
</gene>
<name>A0ABR3JCU3_9AGAR</name>
<evidence type="ECO:0000313" key="1">
    <source>
        <dbReference type="EMBL" id="KAL0953228.1"/>
    </source>
</evidence>
<reference evidence="2" key="1">
    <citation type="submission" date="2024-06" db="EMBL/GenBank/DDBJ databases">
        <title>Multi-omics analyses provide insights into the biosynthesis of the anticancer antibiotic pleurotin in Hohenbuehelia grisea.</title>
        <authorList>
            <person name="Weaver J.A."/>
            <person name="Alberti F."/>
        </authorList>
    </citation>
    <scope>NUCLEOTIDE SEQUENCE [LARGE SCALE GENOMIC DNA]</scope>
    <source>
        <strain evidence="2">T-177</strain>
    </source>
</reference>
<keyword evidence="2" id="KW-1185">Reference proteome</keyword>
<proteinExistence type="predicted"/>
<dbReference type="EMBL" id="JASNQZ010000008">
    <property type="protein sequence ID" value="KAL0953228.1"/>
    <property type="molecule type" value="Genomic_DNA"/>
</dbReference>
<evidence type="ECO:0000313" key="2">
    <source>
        <dbReference type="Proteomes" id="UP001556367"/>
    </source>
</evidence>